<keyword evidence="7 15" id="KW-0479">Metal-binding</keyword>
<dbReference type="FunFam" id="3.40.50.200:FF:000015">
    <property type="entry name" value="Tripeptidyl peptidase A"/>
    <property type="match status" value="1"/>
</dbReference>
<dbReference type="PANTHER" id="PTHR14218">
    <property type="entry name" value="PROTEASE S8 TRIPEPTIDYL PEPTIDASE I CLN2"/>
    <property type="match status" value="1"/>
</dbReference>
<dbReference type="CDD" id="cd11377">
    <property type="entry name" value="Pro-peptidase_S53"/>
    <property type="match status" value="1"/>
</dbReference>
<dbReference type="InterPro" id="IPR050819">
    <property type="entry name" value="Tripeptidyl-peptidase_I"/>
</dbReference>
<feature type="signal peptide" evidence="16">
    <location>
        <begin position="1"/>
        <end position="20"/>
    </location>
</feature>
<evidence type="ECO:0000256" key="5">
    <source>
        <dbReference type="ARBA" id="ARBA00022525"/>
    </source>
</evidence>
<evidence type="ECO:0000256" key="13">
    <source>
        <dbReference type="ARBA" id="ARBA00023145"/>
    </source>
</evidence>
<dbReference type="GO" id="GO:0005576">
    <property type="term" value="C:extracellular region"/>
    <property type="evidence" value="ECO:0007669"/>
    <property type="project" value="UniProtKB-SubCell"/>
</dbReference>
<keyword evidence="11 15" id="KW-0106">Calcium</keyword>
<evidence type="ECO:0000259" key="17">
    <source>
        <dbReference type="PROSITE" id="PS51695"/>
    </source>
</evidence>
<comment type="caution">
    <text evidence="18">The sequence shown here is derived from an EMBL/GenBank/DDBJ whole genome shotgun (WGS) entry which is preliminary data.</text>
</comment>
<dbReference type="InterPro" id="IPR036852">
    <property type="entry name" value="Peptidase_S8/S53_dom_sf"/>
</dbReference>
<reference evidence="18" key="1">
    <citation type="journal article" date="2023" name="Genome Biol. Evol.">
        <title>First Whole Genome Sequence and Flow Cytometry Genome Size Data for the Lichen-Forming Fungus Ramalina farinacea (Ascomycota).</title>
        <authorList>
            <person name="Llewellyn T."/>
            <person name="Mian S."/>
            <person name="Hill R."/>
            <person name="Leitch I.J."/>
            <person name="Gaya E."/>
        </authorList>
    </citation>
    <scope>NUCLEOTIDE SEQUENCE</scope>
    <source>
        <strain evidence="18">LIQ254RAFAR</strain>
    </source>
</reference>
<keyword evidence="8 16" id="KW-0732">Signal</keyword>
<keyword evidence="6 15" id="KW-0645">Protease</keyword>
<evidence type="ECO:0000256" key="1">
    <source>
        <dbReference type="ARBA" id="ARBA00001910"/>
    </source>
</evidence>
<feature type="binding site" evidence="15">
    <location>
        <position position="576"/>
    </location>
    <ligand>
        <name>Ca(2+)</name>
        <dbReference type="ChEBI" id="CHEBI:29108"/>
    </ligand>
</feature>
<evidence type="ECO:0000256" key="14">
    <source>
        <dbReference type="ARBA" id="ARBA00023180"/>
    </source>
</evidence>
<dbReference type="GO" id="GO:0046872">
    <property type="term" value="F:metal ion binding"/>
    <property type="evidence" value="ECO:0007669"/>
    <property type="project" value="UniProtKB-UniRule"/>
</dbReference>
<feature type="domain" description="Peptidase S53" evidence="17">
    <location>
        <begin position="228"/>
        <end position="608"/>
    </location>
</feature>
<dbReference type="SUPFAM" id="SSF54897">
    <property type="entry name" value="Protease propeptides/inhibitors"/>
    <property type="match status" value="1"/>
</dbReference>
<keyword evidence="10 15" id="KW-0720">Serine protease</keyword>
<dbReference type="InterPro" id="IPR023828">
    <property type="entry name" value="Peptidase_S8_Ser-AS"/>
</dbReference>
<feature type="binding site" evidence="15">
    <location>
        <position position="596"/>
    </location>
    <ligand>
        <name>Ca(2+)</name>
        <dbReference type="ChEBI" id="CHEBI:29108"/>
    </ligand>
</feature>
<dbReference type="EMBL" id="JAPUFD010000002">
    <property type="protein sequence ID" value="MDI1486052.1"/>
    <property type="molecule type" value="Genomic_DNA"/>
</dbReference>
<feature type="active site" description="Charge relay system" evidence="15">
    <location>
        <position position="533"/>
    </location>
</feature>
<dbReference type="Pfam" id="PF00082">
    <property type="entry name" value="Peptidase_S8"/>
    <property type="match status" value="1"/>
</dbReference>
<dbReference type="GO" id="GO:0006508">
    <property type="term" value="P:proteolysis"/>
    <property type="evidence" value="ECO:0007669"/>
    <property type="project" value="UniProtKB-KW"/>
</dbReference>
<evidence type="ECO:0000256" key="11">
    <source>
        <dbReference type="ARBA" id="ARBA00022837"/>
    </source>
</evidence>
<dbReference type="GO" id="GO:0004252">
    <property type="term" value="F:serine-type endopeptidase activity"/>
    <property type="evidence" value="ECO:0007669"/>
    <property type="project" value="UniProtKB-UniRule"/>
</dbReference>
<evidence type="ECO:0000313" key="18">
    <source>
        <dbReference type="EMBL" id="MDI1486052.1"/>
    </source>
</evidence>
<keyword evidence="13" id="KW-0865">Zymogen</keyword>
<feature type="chain" id="PRO_5041367526" description="tripeptidyl-peptidase II" evidence="16">
    <location>
        <begin position="21"/>
        <end position="608"/>
    </location>
</feature>
<keyword evidence="12" id="KW-0843">Virulence</keyword>
<evidence type="ECO:0000256" key="12">
    <source>
        <dbReference type="ARBA" id="ARBA00023026"/>
    </source>
</evidence>
<dbReference type="InterPro" id="IPR000209">
    <property type="entry name" value="Peptidase_S8/S53_dom"/>
</dbReference>
<evidence type="ECO:0000256" key="3">
    <source>
        <dbReference type="ARBA" id="ARBA00004239"/>
    </source>
</evidence>
<dbReference type="SUPFAM" id="SSF52743">
    <property type="entry name" value="Subtilisin-like"/>
    <property type="match status" value="1"/>
</dbReference>
<dbReference type="Pfam" id="PF09286">
    <property type="entry name" value="Pro-kuma_activ"/>
    <property type="match status" value="1"/>
</dbReference>
<accession>A0AA43QI10</accession>
<dbReference type="InterPro" id="IPR030400">
    <property type="entry name" value="Sedolisin_dom"/>
</dbReference>
<sequence length="608" mass="65285">MHSFTAVGLAYLLCTSSVLASPLHSRYSAYSVKDSHQVPPGWSSIGSAPPNHLIRLQIGLKQGQFEDLERHLYEVSNPSHTRYGQHLTTAEVNNLVKPADDTLQLVQEWLDENDVPAESRQHSPAQDWITVSLPVEKVESLLSTKYSVYQHKDGDHVVRAPIWSLPSHLHHHIDTIQPTNSFFRPGGRRMTYKTIVPMEKLSQRPPYSIDSINGTGNGTVAAACNTSAVTPTCLRTLYGTIDYVPQVPDKVSVGLTDFLMEANNRSDVGIFLEQFRPDAVSAAESFTVDVINGGDNQQTPDTPEQLAVGKDLEGNLDAETIIGIDYPIPLTAFTTGGMPPFQPDLVTPTDTNEPYADFLQYILNLDNIPPVISSSYGDDEQTVPESFAIRVCSSFAQLGAKGVSFLCASGDNGVGTSGKCVSNDGKNTSTFLPSFPDGCPFVTSVGATKNFNPEVAAFDPRNNFASGGGFSNYFTRPAYQDSGNVVTNYISTLNGEFDGLYNKSGRAYPDIAAQGQAFVTIWNGVVTLLDGTSAATPTAAAVLTLVNDALVAAGKPVLGFLNPWLYSTGYQAFTDILSGSAIGCNSAGFPALKGWDPVTGFGTPVSKT</sequence>
<keyword evidence="9 15" id="KW-0378">Hydrolase</keyword>
<feature type="binding site" evidence="15">
    <location>
        <position position="575"/>
    </location>
    <ligand>
        <name>Ca(2+)</name>
        <dbReference type="ChEBI" id="CHEBI:29108"/>
    </ligand>
</feature>
<dbReference type="PROSITE" id="PS51695">
    <property type="entry name" value="SEDOLISIN"/>
    <property type="match status" value="1"/>
</dbReference>
<evidence type="ECO:0000256" key="10">
    <source>
        <dbReference type="ARBA" id="ARBA00022825"/>
    </source>
</evidence>
<feature type="active site" description="Charge relay system" evidence="15">
    <location>
        <position position="313"/>
    </location>
</feature>
<feature type="active site" description="Charge relay system" evidence="15">
    <location>
        <position position="317"/>
    </location>
</feature>
<evidence type="ECO:0000256" key="2">
    <source>
        <dbReference type="ARBA" id="ARBA00002451"/>
    </source>
</evidence>
<evidence type="ECO:0000256" key="6">
    <source>
        <dbReference type="ARBA" id="ARBA00022670"/>
    </source>
</evidence>
<keyword evidence="5" id="KW-0964">Secreted</keyword>
<evidence type="ECO:0000313" key="19">
    <source>
        <dbReference type="Proteomes" id="UP001161017"/>
    </source>
</evidence>
<keyword evidence="19" id="KW-1185">Reference proteome</keyword>
<evidence type="ECO:0000256" key="4">
    <source>
        <dbReference type="ARBA" id="ARBA00012462"/>
    </source>
</evidence>
<evidence type="ECO:0000256" key="8">
    <source>
        <dbReference type="ARBA" id="ARBA00022729"/>
    </source>
</evidence>
<dbReference type="AlphaFoldDB" id="A0AA43QI10"/>
<evidence type="ECO:0000256" key="15">
    <source>
        <dbReference type="PROSITE-ProRule" id="PRU01032"/>
    </source>
</evidence>
<dbReference type="GO" id="GO:0008240">
    <property type="term" value="F:tripeptidyl-peptidase activity"/>
    <property type="evidence" value="ECO:0007669"/>
    <property type="project" value="UniProtKB-EC"/>
</dbReference>
<dbReference type="PROSITE" id="PS00138">
    <property type="entry name" value="SUBTILASE_SER"/>
    <property type="match status" value="1"/>
</dbReference>
<keyword evidence="14" id="KW-0325">Glycoprotein</keyword>
<dbReference type="SMART" id="SM00944">
    <property type="entry name" value="Pro-kuma_activ"/>
    <property type="match status" value="1"/>
</dbReference>
<comment type="cofactor">
    <cofactor evidence="15">
        <name>Ca(2+)</name>
        <dbReference type="ChEBI" id="CHEBI:29108"/>
    </cofactor>
    <text evidence="15">Binds 1 Ca(2+) ion per subunit.</text>
</comment>
<dbReference type="Gene3D" id="3.40.50.200">
    <property type="entry name" value="Peptidase S8/S53 domain"/>
    <property type="match status" value="1"/>
</dbReference>
<dbReference type="CDD" id="cd04056">
    <property type="entry name" value="Peptidases_S53"/>
    <property type="match status" value="1"/>
</dbReference>
<proteinExistence type="predicted"/>
<comment type="function">
    <text evidence="2">Secreted tripeptidyl-peptidase which degrades proteins at acidic pHs and is involved in virulence.</text>
</comment>
<evidence type="ECO:0000256" key="9">
    <source>
        <dbReference type="ARBA" id="ARBA00022801"/>
    </source>
</evidence>
<comment type="catalytic activity">
    <reaction evidence="1">
        <text>Release of an N-terminal tripeptide from a polypeptide.</text>
        <dbReference type="EC" id="3.4.14.10"/>
    </reaction>
</comment>
<dbReference type="EC" id="3.4.14.10" evidence="4"/>
<name>A0AA43QI10_9LECA</name>
<organism evidence="18 19">
    <name type="scientific">Ramalina farinacea</name>
    <dbReference type="NCBI Taxonomy" id="258253"/>
    <lineage>
        <taxon>Eukaryota</taxon>
        <taxon>Fungi</taxon>
        <taxon>Dikarya</taxon>
        <taxon>Ascomycota</taxon>
        <taxon>Pezizomycotina</taxon>
        <taxon>Lecanoromycetes</taxon>
        <taxon>OSLEUM clade</taxon>
        <taxon>Lecanoromycetidae</taxon>
        <taxon>Lecanorales</taxon>
        <taxon>Lecanorineae</taxon>
        <taxon>Ramalinaceae</taxon>
        <taxon>Ramalina</taxon>
    </lineage>
</organism>
<evidence type="ECO:0000256" key="7">
    <source>
        <dbReference type="ARBA" id="ARBA00022723"/>
    </source>
</evidence>
<dbReference type="PANTHER" id="PTHR14218:SF39">
    <property type="entry name" value="PEPTIDASE S53 DOMAIN-CONTAINING PROTEIN"/>
    <property type="match status" value="1"/>
</dbReference>
<evidence type="ECO:0000256" key="16">
    <source>
        <dbReference type="SAM" id="SignalP"/>
    </source>
</evidence>
<dbReference type="Proteomes" id="UP001161017">
    <property type="component" value="Unassembled WGS sequence"/>
</dbReference>
<comment type="subcellular location">
    <subcellularLocation>
        <location evidence="3">Secreted</location>
        <location evidence="3">Extracellular space</location>
    </subcellularLocation>
</comment>
<gene>
    <name evidence="18" type="ORF">OHK93_004242</name>
</gene>
<protein>
    <recommendedName>
        <fullName evidence="4">tripeptidyl-peptidase II</fullName>
        <ecNumber evidence="4">3.4.14.10</ecNumber>
    </recommendedName>
</protein>
<dbReference type="InterPro" id="IPR015366">
    <property type="entry name" value="S53_propep"/>
</dbReference>
<feature type="binding site" evidence="15">
    <location>
        <position position="594"/>
    </location>
    <ligand>
        <name>Ca(2+)</name>
        <dbReference type="ChEBI" id="CHEBI:29108"/>
    </ligand>
</feature>